<keyword evidence="2 10" id="KW-0479">Metal-binding</keyword>
<keyword evidence="4 8" id="KW-0863">Zinc-finger</keyword>
<feature type="domain" description="THAP-type" evidence="13">
    <location>
        <begin position="1"/>
        <end position="85"/>
    </location>
</feature>
<evidence type="ECO:0000256" key="4">
    <source>
        <dbReference type="ARBA" id="ARBA00022771"/>
    </source>
</evidence>
<feature type="binding site" evidence="10">
    <location>
        <position position="182"/>
    </location>
    <ligand>
        <name>Zn(2+)</name>
        <dbReference type="ChEBI" id="CHEBI:29105"/>
    </ligand>
</feature>
<feature type="domain" description="C2H2-type" evidence="12">
    <location>
        <begin position="543"/>
        <end position="573"/>
    </location>
</feature>
<reference evidence="15 16" key="1">
    <citation type="submission" date="2024-05" db="EMBL/GenBank/DDBJ databases">
        <title>The nuclear and mitochondrial genome assemblies of Tetragonisca angustula (Apidae: Meliponini), a tiny yet remarkable pollinator in the Neotropics.</title>
        <authorList>
            <person name="Ferrari R."/>
            <person name="Ricardo P.C."/>
            <person name="Dias F.C."/>
            <person name="Araujo N.S."/>
            <person name="Soares D.O."/>
            <person name="Zhou Q.-S."/>
            <person name="Zhu C.-D."/>
            <person name="Coutinho L."/>
            <person name="Airas M.C."/>
            <person name="Batista T.M."/>
        </authorList>
    </citation>
    <scope>NUCLEOTIDE SEQUENCE [LARGE SCALE GENOMIC DNA]</scope>
    <source>
        <strain evidence="15">ASF017062</strain>
        <tissue evidence="15">Abdomen</tissue>
    </source>
</reference>
<evidence type="ECO:0000259" key="14">
    <source>
        <dbReference type="PROSITE" id="PS51915"/>
    </source>
</evidence>
<dbReference type="AlphaFoldDB" id="A0AAW0ZFA6"/>
<keyword evidence="5 10" id="KW-0862">Zinc</keyword>
<evidence type="ECO:0000256" key="8">
    <source>
        <dbReference type="PROSITE-ProRule" id="PRU00042"/>
    </source>
</evidence>
<sequence length="755" mass="86284">MEEVTKCRYIDCVDIREKEQILHELPVCDTGLCVRWLINSGHVDLIGSDLDALRSMKFFICNNHFTEDCYLSKGTLKENAVPSPHWSAVSRTLRNLKIRRKIQLNGQESSMERVTTDQAAEKNAPSEFEVDQWCRTCATKKQNLVSMTTKGKGTDMSLLSKLKLLIEIDDEDDLPTKMCDECVDKLEQSFKFFQQIYVADNTLRHVFPNTRSSNAPRKPLRSIGEHMRNEQKEKEEEQQQLQQIQDRAPKVTRGIFRRGRGRPRTRGYAARARARQRSAQISASIANIGNTTNANLNDNKIYERRVNETSVVKSDSQSAMHDEERQGDTVFSLLTDTCHSDEELDWSDVLKVMSDQRYKHVVSRQKTETKLEDKIQKNKTEEQVRESNVTRLQAETTAKRETAIETKDKVQETIEVEVDAEAGARAEAEAMAMEEPMAESVAEPMAESVAEPVAEPEAEVKMETETEVQSNKVVAKLAREKKVPQIRCEFCDKSFKLRRQLQTHLLNDHSQISGYMCVDCLICYETKSLLLNHRNLHHGDRRYRCEHCHQEFLEKRALREHIKKCESQGATRYSCDSCESIDAFASKQELIDHMKIHPGISPVTFHTELDNLRKAENELASSVETTVKLDPCTQSEYSPSVAPSKDTVMDEITMSNPDEKSGSSAVDSSNLFKANVTAEETQQLTSGEESTTMVICPDCNEQMHDTVELSIHRMRRHSMNRKDATCLLCDNKSFSSLDEYEQHVLDHCKRLRISP</sequence>
<evidence type="ECO:0000256" key="7">
    <source>
        <dbReference type="ARBA" id="ARBA00023242"/>
    </source>
</evidence>
<comment type="caution">
    <text evidence="15">The sequence shown here is derived from an EMBL/GenBank/DDBJ whole genome shotgun (WGS) entry which is preliminary data.</text>
</comment>
<feature type="domain" description="ZAD" evidence="14">
    <location>
        <begin position="132"/>
        <end position="206"/>
    </location>
</feature>
<dbReference type="InterPro" id="IPR036236">
    <property type="entry name" value="Znf_C2H2_sf"/>
</dbReference>
<dbReference type="EMBL" id="JAWNGG020000217">
    <property type="protein sequence ID" value="KAK9296345.1"/>
    <property type="molecule type" value="Genomic_DNA"/>
</dbReference>
<proteinExistence type="predicted"/>
<dbReference type="SUPFAM" id="SSF57716">
    <property type="entry name" value="Glucocorticoid receptor-like (DNA-binding domain)"/>
    <property type="match status" value="2"/>
</dbReference>
<keyword evidence="3" id="KW-0677">Repeat</keyword>
<feature type="compositionally biased region" description="Basic and acidic residues" evidence="11">
    <location>
        <begin position="227"/>
        <end position="237"/>
    </location>
</feature>
<evidence type="ECO:0000259" key="12">
    <source>
        <dbReference type="PROSITE" id="PS50157"/>
    </source>
</evidence>
<organism evidence="15 16">
    <name type="scientific">Tetragonisca angustula</name>
    <dbReference type="NCBI Taxonomy" id="166442"/>
    <lineage>
        <taxon>Eukaryota</taxon>
        <taxon>Metazoa</taxon>
        <taxon>Ecdysozoa</taxon>
        <taxon>Arthropoda</taxon>
        <taxon>Hexapoda</taxon>
        <taxon>Insecta</taxon>
        <taxon>Pterygota</taxon>
        <taxon>Neoptera</taxon>
        <taxon>Endopterygota</taxon>
        <taxon>Hymenoptera</taxon>
        <taxon>Apocrita</taxon>
        <taxon>Aculeata</taxon>
        <taxon>Apoidea</taxon>
        <taxon>Anthophila</taxon>
        <taxon>Apidae</taxon>
        <taxon>Tetragonisca</taxon>
    </lineage>
</organism>
<dbReference type="Proteomes" id="UP001432146">
    <property type="component" value="Unassembled WGS sequence"/>
</dbReference>
<dbReference type="SMART" id="SM00355">
    <property type="entry name" value="ZnF_C2H2"/>
    <property type="match status" value="6"/>
</dbReference>
<dbReference type="GO" id="GO:0003677">
    <property type="term" value="F:DNA binding"/>
    <property type="evidence" value="ECO:0007669"/>
    <property type="project" value="UniProtKB-UniRule"/>
</dbReference>
<keyword evidence="7" id="KW-0539">Nucleus</keyword>
<keyword evidence="6 9" id="KW-0238">DNA-binding</keyword>
<dbReference type="Gene3D" id="3.30.160.60">
    <property type="entry name" value="Classic Zinc Finger"/>
    <property type="match status" value="2"/>
</dbReference>
<protein>
    <submittedName>
        <fullName evidence="15">Uncharacterized protein</fullName>
    </submittedName>
</protein>
<evidence type="ECO:0000256" key="1">
    <source>
        <dbReference type="ARBA" id="ARBA00004123"/>
    </source>
</evidence>
<dbReference type="SMART" id="SM00868">
    <property type="entry name" value="zf-AD"/>
    <property type="match status" value="2"/>
</dbReference>
<feature type="binding site" evidence="10">
    <location>
        <position position="179"/>
    </location>
    <ligand>
        <name>Zn(2+)</name>
        <dbReference type="ChEBI" id="CHEBI:29105"/>
    </ligand>
</feature>
<feature type="compositionally biased region" description="Basic and acidic residues" evidence="11">
    <location>
        <begin position="372"/>
        <end position="385"/>
    </location>
</feature>
<feature type="compositionally biased region" description="Polar residues" evidence="11">
    <location>
        <begin position="386"/>
        <end position="396"/>
    </location>
</feature>
<keyword evidence="16" id="KW-1185">Reference proteome</keyword>
<evidence type="ECO:0000256" key="3">
    <source>
        <dbReference type="ARBA" id="ARBA00022737"/>
    </source>
</evidence>
<feature type="region of interest" description="Disordered" evidence="11">
    <location>
        <begin position="227"/>
        <end position="247"/>
    </location>
</feature>
<dbReference type="Pfam" id="PF07776">
    <property type="entry name" value="zf-AD"/>
    <property type="match status" value="1"/>
</dbReference>
<dbReference type="PROSITE" id="PS51915">
    <property type="entry name" value="ZAD"/>
    <property type="match status" value="1"/>
</dbReference>
<dbReference type="InterPro" id="IPR006612">
    <property type="entry name" value="THAP_Znf"/>
</dbReference>
<comment type="subcellular location">
    <subcellularLocation>
        <location evidence="1">Nucleus</location>
    </subcellularLocation>
</comment>
<feature type="domain" description="C2H2-type" evidence="12">
    <location>
        <begin position="486"/>
        <end position="510"/>
    </location>
</feature>
<dbReference type="GO" id="GO:0005634">
    <property type="term" value="C:nucleus"/>
    <property type="evidence" value="ECO:0007669"/>
    <property type="project" value="UniProtKB-SubCell"/>
</dbReference>
<dbReference type="PANTHER" id="PTHR16515">
    <property type="entry name" value="PR DOMAIN ZINC FINGER PROTEIN"/>
    <property type="match status" value="1"/>
</dbReference>
<evidence type="ECO:0000256" key="10">
    <source>
        <dbReference type="PROSITE-ProRule" id="PRU01263"/>
    </source>
</evidence>
<evidence type="ECO:0000259" key="13">
    <source>
        <dbReference type="PROSITE" id="PS50950"/>
    </source>
</evidence>
<evidence type="ECO:0000256" key="5">
    <source>
        <dbReference type="ARBA" id="ARBA00022833"/>
    </source>
</evidence>
<dbReference type="Pfam" id="PF00096">
    <property type="entry name" value="zf-C2H2"/>
    <property type="match status" value="1"/>
</dbReference>
<evidence type="ECO:0000256" key="6">
    <source>
        <dbReference type="ARBA" id="ARBA00023125"/>
    </source>
</evidence>
<dbReference type="PROSITE" id="PS00028">
    <property type="entry name" value="ZINC_FINGER_C2H2_1"/>
    <property type="match status" value="3"/>
</dbReference>
<feature type="domain" description="C2H2-type" evidence="12">
    <location>
        <begin position="573"/>
        <end position="602"/>
    </location>
</feature>
<dbReference type="InterPro" id="IPR013087">
    <property type="entry name" value="Znf_C2H2_type"/>
</dbReference>
<feature type="region of interest" description="Disordered" evidence="11">
    <location>
        <begin position="372"/>
        <end position="399"/>
    </location>
</feature>
<feature type="binding site" evidence="10">
    <location>
        <position position="134"/>
    </location>
    <ligand>
        <name>Zn(2+)</name>
        <dbReference type="ChEBI" id="CHEBI:29105"/>
    </ligand>
</feature>
<name>A0AAW0ZFA6_9HYME</name>
<dbReference type="SMART" id="SM00980">
    <property type="entry name" value="THAP"/>
    <property type="match status" value="1"/>
</dbReference>
<feature type="binding site" evidence="10">
    <location>
        <position position="137"/>
    </location>
    <ligand>
        <name>Zn(2+)</name>
        <dbReference type="ChEBI" id="CHEBI:29105"/>
    </ligand>
</feature>
<dbReference type="InterPro" id="IPR050331">
    <property type="entry name" value="Zinc_finger"/>
</dbReference>
<dbReference type="Pfam" id="PF05485">
    <property type="entry name" value="THAP"/>
    <property type="match status" value="1"/>
</dbReference>
<dbReference type="SMART" id="SM00692">
    <property type="entry name" value="DM3"/>
    <property type="match status" value="1"/>
</dbReference>
<evidence type="ECO:0000313" key="16">
    <source>
        <dbReference type="Proteomes" id="UP001432146"/>
    </source>
</evidence>
<evidence type="ECO:0000256" key="9">
    <source>
        <dbReference type="PROSITE-ProRule" id="PRU00309"/>
    </source>
</evidence>
<evidence type="ECO:0000313" key="15">
    <source>
        <dbReference type="EMBL" id="KAK9296345.1"/>
    </source>
</evidence>
<gene>
    <name evidence="15" type="ORF">QLX08_009667</name>
</gene>
<dbReference type="SUPFAM" id="SSF57667">
    <property type="entry name" value="beta-beta-alpha zinc fingers"/>
    <property type="match status" value="1"/>
</dbReference>
<evidence type="ECO:0000256" key="11">
    <source>
        <dbReference type="SAM" id="MobiDB-lite"/>
    </source>
</evidence>
<dbReference type="Gene3D" id="3.40.1800.20">
    <property type="match status" value="1"/>
</dbReference>
<dbReference type="InterPro" id="IPR012934">
    <property type="entry name" value="Znf_AD"/>
</dbReference>
<dbReference type="GO" id="GO:0008270">
    <property type="term" value="F:zinc ion binding"/>
    <property type="evidence" value="ECO:0007669"/>
    <property type="project" value="UniProtKB-UniRule"/>
</dbReference>
<dbReference type="PROSITE" id="PS50950">
    <property type="entry name" value="ZF_THAP"/>
    <property type="match status" value="1"/>
</dbReference>
<feature type="domain" description="C2H2-type" evidence="12">
    <location>
        <begin position="515"/>
        <end position="542"/>
    </location>
</feature>
<dbReference type="GO" id="GO:0010468">
    <property type="term" value="P:regulation of gene expression"/>
    <property type="evidence" value="ECO:0007669"/>
    <property type="project" value="TreeGrafter"/>
</dbReference>
<dbReference type="PROSITE" id="PS50157">
    <property type="entry name" value="ZINC_FINGER_C2H2_2"/>
    <property type="match status" value="4"/>
</dbReference>
<dbReference type="PANTHER" id="PTHR16515:SF49">
    <property type="entry name" value="GASTRULA ZINC FINGER PROTEIN XLCGF49.1-LIKE-RELATED"/>
    <property type="match status" value="1"/>
</dbReference>
<evidence type="ECO:0000256" key="2">
    <source>
        <dbReference type="ARBA" id="ARBA00022723"/>
    </source>
</evidence>
<accession>A0AAW0ZFA6</accession>